<dbReference type="Proteomes" id="UP000298652">
    <property type="component" value="Chromosome 3"/>
</dbReference>
<dbReference type="AlphaFoldDB" id="A0A4U6VCJ3"/>
<name>A0A4U6VCJ3_SETVI</name>
<feature type="compositionally biased region" description="Polar residues" evidence="1">
    <location>
        <begin position="63"/>
        <end position="72"/>
    </location>
</feature>
<dbReference type="Gramene" id="TKW27018">
    <property type="protein sequence ID" value="TKW27018"/>
    <property type="gene ID" value="SEVIR_3G229532v2"/>
</dbReference>
<feature type="region of interest" description="Disordered" evidence="1">
    <location>
        <begin position="1"/>
        <end position="72"/>
    </location>
</feature>
<sequence length="107" mass="11087">MQKLQMSKVISKFPVASSPTPTAARSPTTASSSSTPAAARSSTPGTSSPTLAAPLPQLRRPQPTGSTQCPGSVLQQSDLPAIGCCTNLFMMLHIVVFFVSSLLLSLL</sequence>
<protein>
    <submittedName>
        <fullName evidence="3">Uncharacterized protein</fullName>
    </submittedName>
</protein>
<reference evidence="3" key="1">
    <citation type="submission" date="2019-03" db="EMBL/GenBank/DDBJ databases">
        <title>WGS assembly of Setaria viridis.</title>
        <authorList>
            <person name="Huang P."/>
            <person name="Jenkins J."/>
            <person name="Grimwood J."/>
            <person name="Barry K."/>
            <person name="Healey A."/>
            <person name="Mamidi S."/>
            <person name="Sreedasyam A."/>
            <person name="Shu S."/>
            <person name="Feldman M."/>
            <person name="Wu J."/>
            <person name="Yu Y."/>
            <person name="Chen C."/>
            <person name="Johnson J."/>
            <person name="Rokhsar D."/>
            <person name="Baxter I."/>
            <person name="Schmutz J."/>
            <person name="Brutnell T."/>
            <person name="Kellogg E."/>
        </authorList>
    </citation>
    <scope>NUCLEOTIDE SEQUENCE [LARGE SCALE GENOMIC DNA]</scope>
</reference>
<feature type="compositionally biased region" description="Low complexity" evidence="1">
    <location>
        <begin position="16"/>
        <end position="54"/>
    </location>
</feature>
<keyword evidence="2" id="KW-1133">Transmembrane helix</keyword>
<proteinExistence type="predicted"/>
<evidence type="ECO:0000313" key="4">
    <source>
        <dbReference type="Proteomes" id="UP000298652"/>
    </source>
</evidence>
<evidence type="ECO:0000256" key="2">
    <source>
        <dbReference type="SAM" id="Phobius"/>
    </source>
</evidence>
<organism evidence="3 4">
    <name type="scientific">Setaria viridis</name>
    <name type="common">Green bristlegrass</name>
    <name type="synonym">Setaria italica subsp. viridis</name>
    <dbReference type="NCBI Taxonomy" id="4556"/>
    <lineage>
        <taxon>Eukaryota</taxon>
        <taxon>Viridiplantae</taxon>
        <taxon>Streptophyta</taxon>
        <taxon>Embryophyta</taxon>
        <taxon>Tracheophyta</taxon>
        <taxon>Spermatophyta</taxon>
        <taxon>Magnoliopsida</taxon>
        <taxon>Liliopsida</taxon>
        <taxon>Poales</taxon>
        <taxon>Poaceae</taxon>
        <taxon>PACMAD clade</taxon>
        <taxon>Panicoideae</taxon>
        <taxon>Panicodae</taxon>
        <taxon>Paniceae</taxon>
        <taxon>Cenchrinae</taxon>
        <taxon>Setaria</taxon>
    </lineage>
</organism>
<evidence type="ECO:0000313" key="3">
    <source>
        <dbReference type="EMBL" id="TKW27018.1"/>
    </source>
</evidence>
<accession>A0A4U6VCJ3</accession>
<evidence type="ECO:0000256" key="1">
    <source>
        <dbReference type="SAM" id="MobiDB-lite"/>
    </source>
</evidence>
<keyword evidence="2" id="KW-0812">Transmembrane</keyword>
<keyword evidence="2" id="KW-0472">Membrane</keyword>
<keyword evidence="4" id="KW-1185">Reference proteome</keyword>
<gene>
    <name evidence="3" type="ORF">SEVIR_3G229532v2</name>
</gene>
<dbReference type="EMBL" id="CM016554">
    <property type="protein sequence ID" value="TKW27018.1"/>
    <property type="molecule type" value="Genomic_DNA"/>
</dbReference>
<feature type="transmembrane region" description="Helical" evidence="2">
    <location>
        <begin position="88"/>
        <end position="106"/>
    </location>
</feature>